<dbReference type="GO" id="GO:0016874">
    <property type="term" value="F:ligase activity"/>
    <property type="evidence" value="ECO:0007669"/>
    <property type="project" value="UniProtKB-KW"/>
</dbReference>
<dbReference type="RefSeq" id="WP_180282427.1">
    <property type="nucleotide sequence ID" value="NZ_JABFDB010000008.1"/>
</dbReference>
<dbReference type="Pfam" id="PF12706">
    <property type="entry name" value="Lactamase_B_2"/>
    <property type="match status" value="1"/>
</dbReference>
<dbReference type="InterPro" id="IPR036866">
    <property type="entry name" value="RibonucZ/Hydroxyglut_hydro"/>
</dbReference>
<accession>A0ABX2TA22</accession>
<comment type="caution">
    <text evidence="2">The sequence shown here is derived from an EMBL/GenBank/DDBJ whole genome shotgun (WGS) entry which is preliminary data.</text>
</comment>
<reference evidence="2 3" key="1">
    <citation type="submission" date="2020-05" db="EMBL/GenBank/DDBJ databases">
        <title>Azospirillum oleiclasticum sp. nov, a nitrogen-fixing and heavy crude oil-emulsifying bacterium isolated from the crude oil of Yumen Oilfield.</title>
        <authorList>
            <person name="Wu D."/>
            <person name="Cai M."/>
            <person name="Zhang X."/>
        </authorList>
    </citation>
    <scope>NUCLEOTIDE SEQUENCE [LARGE SCALE GENOMIC DNA]</scope>
    <source>
        <strain evidence="2 3">ROY-1-1-2</strain>
    </source>
</reference>
<keyword evidence="2" id="KW-0540">Nuclease</keyword>
<dbReference type="Proteomes" id="UP000584642">
    <property type="component" value="Unassembled WGS sequence"/>
</dbReference>
<protein>
    <submittedName>
        <fullName evidence="2">Ligase-associated DNA damage response exonuclease</fullName>
        <ecNumber evidence="2">3.1.-.-</ecNumber>
    </submittedName>
</protein>
<organism evidence="2 3">
    <name type="scientific">Azospirillum oleiclasticum</name>
    <dbReference type="NCBI Taxonomy" id="2735135"/>
    <lineage>
        <taxon>Bacteria</taxon>
        <taxon>Pseudomonadati</taxon>
        <taxon>Pseudomonadota</taxon>
        <taxon>Alphaproteobacteria</taxon>
        <taxon>Rhodospirillales</taxon>
        <taxon>Azospirillaceae</taxon>
        <taxon>Azospirillum</taxon>
    </lineage>
</organism>
<evidence type="ECO:0000313" key="3">
    <source>
        <dbReference type="Proteomes" id="UP000584642"/>
    </source>
</evidence>
<evidence type="ECO:0000259" key="1">
    <source>
        <dbReference type="Pfam" id="PF12706"/>
    </source>
</evidence>
<dbReference type="GO" id="GO:0004527">
    <property type="term" value="F:exonuclease activity"/>
    <property type="evidence" value="ECO:0007669"/>
    <property type="project" value="UniProtKB-KW"/>
</dbReference>
<dbReference type="EC" id="3.1.-.-" evidence="2"/>
<dbReference type="SUPFAM" id="SSF56281">
    <property type="entry name" value="Metallo-hydrolase/oxidoreductase"/>
    <property type="match status" value="1"/>
</dbReference>
<proteinExistence type="predicted"/>
<keyword evidence="3" id="KW-1185">Reference proteome</keyword>
<dbReference type="NCBIfam" id="TIGR04122">
    <property type="entry name" value="Xnuc_lig_assoc"/>
    <property type="match status" value="1"/>
</dbReference>
<gene>
    <name evidence="2" type="ORF">HND93_13165</name>
</gene>
<keyword evidence="2" id="KW-0269">Exonuclease</keyword>
<dbReference type="Gene3D" id="3.60.15.10">
    <property type="entry name" value="Ribonuclease Z/Hydroxyacylglutathione hydrolase-like"/>
    <property type="match status" value="1"/>
</dbReference>
<dbReference type="PANTHER" id="PTHR11203">
    <property type="entry name" value="CLEAVAGE AND POLYADENYLATION SPECIFICITY FACTOR FAMILY MEMBER"/>
    <property type="match status" value="1"/>
</dbReference>
<dbReference type="InterPro" id="IPR001279">
    <property type="entry name" value="Metallo-B-lactamas"/>
</dbReference>
<evidence type="ECO:0000313" key="2">
    <source>
        <dbReference type="EMBL" id="NYZ20665.1"/>
    </source>
</evidence>
<dbReference type="InterPro" id="IPR050698">
    <property type="entry name" value="MBL"/>
</dbReference>
<dbReference type="EMBL" id="JABFDB010000008">
    <property type="protein sequence ID" value="NYZ20665.1"/>
    <property type="molecule type" value="Genomic_DNA"/>
</dbReference>
<sequence length="349" mass="38077">MIPPRLPPDPPNSGRLHPDRWIRILPEGVYVEPGGFYVDPVRPVERAVITHGHSDHARPGHDKVLATPGTLAIMRERLGEGAGAGRQPLAYGETIRIGDVTVRLVPAGHVLGSAQVVIEHGGSRIVLSGDYKRTHDRTCAPFEPVPCDVFVTEATFGLPVFRHPPDLGEIAKLLHSLRVFPERSHVVGVYALGKCQRLITLLRAAGYDRPVYLHGALMPICDLYRAQGVELGELRPATVAAKEDLKGAVVLAPPSAIADRWARRLADPVTAMASGWMRVRQRARQRGVELPLVISDHADWDELVQTLDDVGAPEVWVTHGREEALVHHATGRGIRARALALVGFEEEGA</sequence>
<dbReference type="InterPro" id="IPR026360">
    <property type="entry name" value="Xnuc_lig_assoc"/>
</dbReference>
<name>A0ABX2TA22_9PROT</name>
<dbReference type="PANTHER" id="PTHR11203:SF49">
    <property type="entry name" value="BLL1145 PROTEIN"/>
    <property type="match status" value="1"/>
</dbReference>
<keyword evidence="2" id="KW-0378">Hydrolase</keyword>
<keyword evidence="2" id="KW-0436">Ligase</keyword>
<feature type="domain" description="Metallo-beta-lactamase" evidence="1">
    <location>
        <begin position="33"/>
        <end position="156"/>
    </location>
</feature>